<accession>A0A3P6AN05</accession>
<dbReference type="Gene3D" id="1.20.1280.50">
    <property type="match status" value="1"/>
</dbReference>
<protein>
    <recommendedName>
        <fullName evidence="1">F-box domain-containing protein</fullName>
    </recommendedName>
</protein>
<sequence length="76" mass="9104">MIRRSLRLYNKRKTNVVPLDLQIEILNRLPLKSVVRFMLVSKSWREIILSKSFNVSFPLRSLTQPLRFLLALQDRH</sequence>
<gene>
    <name evidence="2" type="ORF">BRAA02T05398Z</name>
</gene>
<dbReference type="SUPFAM" id="SSF81383">
    <property type="entry name" value="F-box domain"/>
    <property type="match status" value="1"/>
</dbReference>
<dbReference type="EMBL" id="LR031573">
    <property type="protein sequence ID" value="VDC85611.1"/>
    <property type="molecule type" value="Genomic_DNA"/>
</dbReference>
<dbReference type="AlphaFoldDB" id="A0A3P6AN05"/>
<evidence type="ECO:0000313" key="2">
    <source>
        <dbReference type="EMBL" id="VDC85611.1"/>
    </source>
</evidence>
<proteinExistence type="predicted"/>
<name>A0A3P6AN05_BRACM</name>
<feature type="domain" description="F-box" evidence="1">
    <location>
        <begin position="17"/>
        <end position="57"/>
    </location>
</feature>
<dbReference type="InterPro" id="IPR036047">
    <property type="entry name" value="F-box-like_dom_sf"/>
</dbReference>
<reference evidence="2" key="1">
    <citation type="submission" date="2018-11" db="EMBL/GenBank/DDBJ databases">
        <authorList>
            <consortium name="Genoscope - CEA"/>
            <person name="William W."/>
        </authorList>
    </citation>
    <scope>NUCLEOTIDE SEQUENCE</scope>
</reference>
<dbReference type="SMART" id="SM00256">
    <property type="entry name" value="FBOX"/>
    <property type="match status" value="1"/>
</dbReference>
<dbReference type="PANTHER" id="PTHR31111">
    <property type="entry name" value="BNAA05G37150D PROTEIN-RELATED"/>
    <property type="match status" value="1"/>
</dbReference>
<dbReference type="PANTHER" id="PTHR31111:SF73">
    <property type="entry name" value="F-BOX DOMAIN-CONTAINING PROTEIN"/>
    <property type="match status" value="1"/>
</dbReference>
<dbReference type="Pfam" id="PF00646">
    <property type="entry name" value="F-box"/>
    <property type="match status" value="1"/>
</dbReference>
<organism evidence="2">
    <name type="scientific">Brassica campestris</name>
    <name type="common">Field mustard</name>
    <dbReference type="NCBI Taxonomy" id="3711"/>
    <lineage>
        <taxon>Eukaryota</taxon>
        <taxon>Viridiplantae</taxon>
        <taxon>Streptophyta</taxon>
        <taxon>Embryophyta</taxon>
        <taxon>Tracheophyta</taxon>
        <taxon>Spermatophyta</taxon>
        <taxon>Magnoliopsida</taxon>
        <taxon>eudicotyledons</taxon>
        <taxon>Gunneridae</taxon>
        <taxon>Pentapetalae</taxon>
        <taxon>rosids</taxon>
        <taxon>malvids</taxon>
        <taxon>Brassicales</taxon>
        <taxon>Brassicaceae</taxon>
        <taxon>Brassiceae</taxon>
        <taxon>Brassica</taxon>
    </lineage>
</organism>
<dbReference type="InterPro" id="IPR001810">
    <property type="entry name" value="F-box_dom"/>
</dbReference>
<evidence type="ECO:0000259" key="1">
    <source>
        <dbReference type="SMART" id="SM00256"/>
    </source>
</evidence>